<keyword evidence="2" id="KW-1185">Reference proteome</keyword>
<reference evidence="1" key="1">
    <citation type="submission" date="2023-04" db="EMBL/GenBank/DDBJ databases">
        <title>A chromosome-level genome assembly of the parasitoid wasp Eretmocerus hayati.</title>
        <authorList>
            <person name="Zhong Y."/>
            <person name="Liu S."/>
            <person name="Liu Y."/>
        </authorList>
    </citation>
    <scope>NUCLEOTIDE SEQUENCE</scope>
    <source>
        <strain evidence="1">ZJU_SS_LIU_2023</strain>
    </source>
</reference>
<sequence length="401" mass="45417">MSDPEEDIGRDTPDRHLLQLPRTPLRPKKARRVSDACGYNYNNNNNNSLYSPATASCGSPAYNSPMLSSSGFATPNRLTPAHYNFAFSPDQGYPTTPELKTPRVEWMNRKHDMLDALGQGKGGNLFSTSPNEATAKMPTLKDADRYNMEHRNRGKCIVFNHEHFNTGFATREGSATDARRIEQTFQRLGFSVEICDDYEYSTIMSKINELADEDHSDSDCICIFVLSHGLQDDLICAKDVVYKVDNLWKPFTAERCITLAGKPKLFFIQACRGDNLDAGVRLQYQRSTYNTTVKDSCKDSASSSYKIPTHADFLLAYSTVKGFYSWRNPEEGTWYIQSLCDVFDEYAATTDLHRMLTITARKVATNFESYNNLDPSMHDQKQVPSVTSMLIRDLYFTEKNA</sequence>
<evidence type="ECO:0000313" key="2">
    <source>
        <dbReference type="Proteomes" id="UP001239111"/>
    </source>
</evidence>
<name>A0ACC2NWQ0_9HYME</name>
<gene>
    <name evidence="1" type="ORF">QAD02_011531</name>
</gene>
<evidence type="ECO:0000313" key="1">
    <source>
        <dbReference type="EMBL" id="KAJ8675745.1"/>
    </source>
</evidence>
<protein>
    <submittedName>
        <fullName evidence="1">Uncharacterized protein</fullName>
    </submittedName>
</protein>
<dbReference type="Proteomes" id="UP001239111">
    <property type="component" value="Chromosome 2"/>
</dbReference>
<accession>A0ACC2NWQ0</accession>
<comment type="caution">
    <text evidence="1">The sequence shown here is derived from an EMBL/GenBank/DDBJ whole genome shotgun (WGS) entry which is preliminary data.</text>
</comment>
<proteinExistence type="predicted"/>
<dbReference type="EMBL" id="CM056742">
    <property type="protein sequence ID" value="KAJ8675745.1"/>
    <property type="molecule type" value="Genomic_DNA"/>
</dbReference>
<organism evidence="1 2">
    <name type="scientific">Eretmocerus hayati</name>
    <dbReference type="NCBI Taxonomy" id="131215"/>
    <lineage>
        <taxon>Eukaryota</taxon>
        <taxon>Metazoa</taxon>
        <taxon>Ecdysozoa</taxon>
        <taxon>Arthropoda</taxon>
        <taxon>Hexapoda</taxon>
        <taxon>Insecta</taxon>
        <taxon>Pterygota</taxon>
        <taxon>Neoptera</taxon>
        <taxon>Endopterygota</taxon>
        <taxon>Hymenoptera</taxon>
        <taxon>Apocrita</taxon>
        <taxon>Proctotrupomorpha</taxon>
        <taxon>Chalcidoidea</taxon>
        <taxon>Aphelinidae</taxon>
        <taxon>Aphelininae</taxon>
        <taxon>Eretmocerus</taxon>
    </lineage>
</organism>